<dbReference type="EMBL" id="PDNB01000073">
    <property type="protein sequence ID" value="PGH11410.1"/>
    <property type="molecule type" value="Genomic_DNA"/>
</dbReference>
<organism evidence="2 3">
    <name type="scientific">Helicocarpus griseus UAMH5409</name>
    <dbReference type="NCBI Taxonomy" id="1447875"/>
    <lineage>
        <taxon>Eukaryota</taxon>
        <taxon>Fungi</taxon>
        <taxon>Dikarya</taxon>
        <taxon>Ascomycota</taxon>
        <taxon>Pezizomycotina</taxon>
        <taxon>Eurotiomycetes</taxon>
        <taxon>Eurotiomycetidae</taxon>
        <taxon>Onygenales</taxon>
        <taxon>Ajellomycetaceae</taxon>
        <taxon>Helicocarpus</taxon>
    </lineage>
</organism>
<keyword evidence="3" id="KW-1185">Reference proteome</keyword>
<proteinExistence type="predicted"/>
<gene>
    <name evidence="2" type="ORF">AJ79_04911</name>
</gene>
<accession>A0A2B7XR14</accession>
<dbReference type="OrthoDB" id="4181254at2759"/>
<dbReference type="InterPro" id="IPR003615">
    <property type="entry name" value="HNH_nuc"/>
</dbReference>
<evidence type="ECO:0000313" key="2">
    <source>
        <dbReference type="EMBL" id="PGH11410.1"/>
    </source>
</evidence>
<evidence type="ECO:0000313" key="3">
    <source>
        <dbReference type="Proteomes" id="UP000223968"/>
    </source>
</evidence>
<protein>
    <recommendedName>
        <fullName evidence="1">HNH nuclease domain-containing protein</fullName>
    </recommendedName>
</protein>
<dbReference type="Pfam" id="PF13391">
    <property type="entry name" value="HNH_2"/>
    <property type="match status" value="1"/>
</dbReference>
<dbReference type="Proteomes" id="UP000223968">
    <property type="component" value="Unassembled WGS sequence"/>
</dbReference>
<evidence type="ECO:0000259" key="1">
    <source>
        <dbReference type="Pfam" id="PF13391"/>
    </source>
</evidence>
<comment type="caution">
    <text evidence="2">The sequence shown here is derived from an EMBL/GenBank/DDBJ whole genome shotgun (WGS) entry which is preliminary data.</text>
</comment>
<sequence length="327" mass="36592">MAATLFNPVRPPLGIYFETSASLKWSKSGIDQNVEISKRRERAERISSCSEFGSPDYYDSLIEEALTYSAENDLILRVSQRLPEGSKEFENVRSRHKANQETIGNKVSSLIREEEQFIHLLKLSYAASSGNLVTLRATVSARSTAQSSKVINSFSVWDIVLGRLSTSGEVKACHIFPLSLGQKSMDYIFGEDAKDSINTAENGLLLPHRVLEAFDEHQLAIVPDGPHSTPQNYKFLILDSSLWDVMVYNDITFKDLHGGKLQFQPEGMGDELLEADKGNLLGHAYGDEIAVDEISRVEISMDRISVIDSDDEDDWRIEDAMQVWGNP</sequence>
<dbReference type="STRING" id="1447875.A0A2B7XR14"/>
<name>A0A2B7XR14_9EURO</name>
<dbReference type="AlphaFoldDB" id="A0A2B7XR14"/>
<feature type="domain" description="HNH nuclease" evidence="1">
    <location>
        <begin position="169"/>
        <end position="222"/>
    </location>
</feature>
<reference evidence="2 3" key="1">
    <citation type="submission" date="2017-10" db="EMBL/GenBank/DDBJ databases">
        <title>Comparative genomics in systemic dimorphic fungi from Ajellomycetaceae.</title>
        <authorList>
            <person name="Munoz J.F."/>
            <person name="Mcewen J.G."/>
            <person name="Clay O.K."/>
            <person name="Cuomo C.A."/>
        </authorList>
    </citation>
    <scope>NUCLEOTIDE SEQUENCE [LARGE SCALE GENOMIC DNA]</scope>
    <source>
        <strain evidence="2 3">UAMH5409</strain>
    </source>
</reference>